<dbReference type="CDD" id="cd17546">
    <property type="entry name" value="REC_hyHK_CKI1_RcsC-like"/>
    <property type="match status" value="1"/>
</dbReference>
<dbReference type="KEGG" id="ipa:Isop_2937"/>
<dbReference type="InterPro" id="IPR005467">
    <property type="entry name" value="His_kinase_dom"/>
</dbReference>
<dbReference type="GO" id="GO:0000155">
    <property type="term" value="F:phosphorelay sensor kinase activity"/>
    <property type="evidence" value="ECO:0007669"/>
    <property type="project" value="InterPro"/>
</dbReference>
<evidence type="ECO:0000256" key="10">
    <source>
        <dbReference type="ARBA" id="ARBA00023170"/>
    </source>
</evidence>
<dbReference type="Pfam" id="PF00072">
    <property type="entry name" value="Response_reg"/>
    <property type="match status" value="1"/>
</dbReference>
<comment type="catalytic activity">
    <reaction evidence="1">
        <text>ATP + protein L-histidine = ADP + protein N-phospho-L-histidine.</text>
        <dbReference type="EC" id="2.7.13.3"/>
    </reaction>
</comment>
<dbReference type="GO" id="GO:0009881">
    <property type="term" value="F:photoreceptor activity"/>
    <property type="evidence" value="ECO:0007669"/>
    <property type="project" value="UniProtKB-KW"/>
</dbReference>
<feature type="modified residue" description="4-aspartylphosphate" evidence="11">
    <location>
        <position position="895"/>
    </location>
</feature>
<dbReference type="InterPro" id="IPR003661">
    <property type="entry name" value="HisK_dim/P_dom"/>
</dbReference>
<dbReference type="Pfam" id="PF08446">
    <property type="entry name" value="PAS_2"/>
    <property type="match status" value="1"/>
</dbReference>
<feature type="domain" description="Phytochrome chromophore attachment site" evidence="13">
    <location>
        <begin position="166"/>
        <end position="310"/>
    </location>
</feature>
<reference key="1">
    <citation type="submission" date="2010-11" db="EMBL/GenBank/DDBJ databases">
        <title>The complete sequence of chromosome of Isophaera pallida ATCC 43644.</title>
        <authorList>
            <consortium name="US DOE Joint Genome Institute (JGI-PGF)"/>
            <person name="Lucas S."/>
            <person name="Copeland A."/>
            <person name="Lapidus A."/>
            <person name="Bruce D."/>
            <person name="Goodwin L."/>
            <person name="Pitluck S."/>
            <person name="Kyrpides N."/>
            <person name="Mavromatis K."/>
            <person name="Pagani I."/>
            <person name="Ivanova N."/>
            <person name="Saunders E."/>
            <person name="Brettin T."/>
            <person name="Detter J.C."/>
            <person name="Han C."/>
            <person name="Tapia R."/>
            <person name="Land M."/>
            <person name="Hauser L."/>
            <person name="Markowitz V."/>
            <person name="Cheng J.-F."/>
            <person name="Hugenholtz P."/>
            <person name="Woyke T."/>
            <person name="Wu D."/>
            <person name="Eisen J.A."/>
        </authorList>
    </citation>
    <scope>NUCLEOTIDE SEQUENCE</scope>
    <source>
        <strain>ATCC 43644</strain>
    </source>
</reference>
<keyword evidence="4" id="KW-0600">Photoreceptor protein</keyword>
<dbReference type="InterPro" id="IPR029016">
    <property type="entry name" value="GAF-like_dom_sf"/>
</dbReference>
<dbReference type="SMART" id="SM00387">
    <property type="entry name" value="HATPase_c"/>
    <property type="match status" value="1"/>
</dbReference>
<comment type="similarity">
    <text evidence="2">In the N-terminal section; belongs to the phytochrome family.</text>
</comment>
<evidence type="ECO:0000256" key="5">
    <source>
        <dbReference type="ARBA" id="ARBA00022553"/>
    </source>
</evidence>
<keyword evidence="7" id="KW-0808">Transferase</keyword>
<evidence type="ECO:0000256" key="9">
    <source>
        <dbReference type="ARBA" id="ARBA00022991"/>
    </source>
</evidence>
<dbReference type="Gene3D" id="3.30.565.10">
    <property type="entry name" value="Histidine kinase-like ATPase, C-terminal domain"/>
    <property type="match status" value="1"/>
</dbReference>
<dbReference type="InterPro" id="IPR036890">
    <property type="entry name" value="HATPase_C_sf"/>
</dbReference>
<protein>
    <recommendedName>
        <fullName evidence="3">histidine kinase</fullName>
        <ecNumber evidence="3">2.7.13.3</ecNumber>
    </recommendedName>
</protein>
<evidence type="ECO:0000259" key="15">
    <source>
        <dbReference type="PROSITE" id="PS50110"/>
    </source>
</evidence>
<dbReference type="InterPro" id="IPR001789">
    <property type="entry name" value="Sig_transdc_resp-reg_receiver"/>
</dbReference>
<dbReference type="PRINTS" id="PR01033">
    <property type="entry name" value="PHYTOCHROME"/>
</dbReference>
<dbReference type="SUPFAM" id="SSF47384">
    <property type="entry name" value="Homodimeric domain of signal transducing histidine kinase"/>
    <property type="match status" value="1"/>
</dbReference>
<dbReference type="InterPro" id="IPR036097">
    <property type="entry name" value="HisK_dim/P_sf"/>
</dbReference>
<dbReference type="SUPFAM" id="SSF52172">
    <property type="entry name" value="CheY-like"/>
    <property type="match status" value="1"/>
</dbReference>
<organism evidence="16 17">
    <name type="scientific">Isosphaera pallida (strain ATCC 43644 / DSM 9630 / IS1B)</name>
    <dbReference type="NCBI Taxonomy" id="575540"/>
    <lineage>
        <taxon>Bacteria</taxon>
        <taxon>Pseudomonadati</taxon>
        <taxon>Planctomycetota</taxon>
        <taxon>Planctomycetia</taxon>
        <taxon>Isosphaerales</taxon>
        <taxon>Isosphaeraceae</taxon>
        <taxon>Isosphaera</taxon>
    </lineage>
</organism>
<dbReference type="Proteomes" id="UP000008631">
    <property type="component" value="Chromosome"/>
</dbReference>
<dbReference type="eggNOG" id="COG4251">
    <property type="taxonomic scope" value="Bacteria"/>
</dbReference>
<dbReference type="Pfam" id="PF02518">
    <property type="entry name" value="HATPase_c"/>
    <property type="match status" value="1"/>
</dbReference>
<dbReference type="Pfam" id="PF00512">
    <property type="entry name" value="HisKA"/>
    <property type="match status" value="1"/>
</dbReference>
<keyword evidence="5 11" id="KW-0597">Phosphoprotein</keyword>
<dbReference type="PROSITE" id="PS50110">
    <property type="entry name" value="RESPONSE_REGULATORY"/>
    <property type="match status" value="1"/>
</dbReference>
<dbReference type="Gene3D" id="3.30.450.20">
    <property type="entry name" value="PAS domain"/>
    <property type="match status" value="1"/>
</dbReference>
<evidence type="ECO:0000256" key="12">
    <source>
        <dbReference type="SAM" id="MobiDB-lite"/>
    </source>
</evidence>
<proteinExistence type="inferred from homology"/>
<dbReference type="SUPFAM" id="SSF55785">
    <property type="entry name" value="PYP-like sensor domain (PAS domain)"/>
    <property type="match status" value="1"/>
</dbReference>
<dbReference type="FunFam" id="3.30.565.10:FF:000010">
    <property type="entry name" value="Sensor histidine kinase RcsC"/>
    <property type="match status" value="1"/>
</dbReference>
<dbReference type="PANTHER" id="PTHR43047">
    <property type="entry name" value="TWO-COMPONENT HISTIDINE PROTEIN KINASE"/>
    <property type="match status" value="1"/>
</dbReference>
<dbReference type="AlphaFoldDB" id="E8R272"/>
<evidence type="ECO:0000256" key="8">
    <source>
        <dbReference type="ARBA" id="ARBA00022777"/>
    </source>
</evidence>
<keyword evidence="10" id="KW-0675">Receptor</keyword>
<dbReference type="HOGENOM" id="CLU_000445_50_1_0"/>
<dbReference type="PROSITE" id="PS50046">
    <property type="entry name" value="PHYTOCHROME_2"/>
    <property type="match status" value="1"/>
</dbReference>
<dbReference type="SUPFAM" id="SSF55874">
    <property type="entry name" value="ATPase domain of HSP90 chaperone/DNA topoisomerase II/histidine kinase"/>
    <property type="match status" value="1"/>
</dbReference>
<evidence type="ECO:0000256" key="3">
    <source>
        <dbReference type="ARBA" id="ARBA00012438"/>
    </source>
</evidence>
<dbReference type="Pfam" id="PF01590">
    <property type="entry name" value="GAF"/>
    <property type="match status" value="1"/>
</dbReference>
<keyword evidence="17" id="KW-1185">Reference proteome</keyword>
<dbReference type="Gene3D" id="3.30.450.270">
    <property type="match status" value="1"/>
</dbReference>
<evidence type="ECO:0000256" key="4">
    <source>
        <dbReference type="ARBA" id="ARBA00022543"/>
    </source>
</evidence>
<feature type="compositionally biased region" description="Polar residues" evidence="12">
    <location>
        <begin position="790"/>
        <end position="800"/>
    </location>
</feature>
<feature type="domain" description="Histidine kinase" evidence="14">
    <location>
        <begin position="540"/>
        <end position="763"/>
    </location>
</feature>
<accession>E8R272</accession>
<keyword evidence="8 16" id="KW-0418">Kinase</keyword>
<dbReference type="InterPro" id="IPR043150">
    <property type="entry name" value="Phytochrome_PHY_sf"/>
</dbReference>
<dbReference type="InterPro" id="IPR011006">
    <property type="entry name" value="CheY-like_superfamily"/>
</dbReference>
<dbReference type="EMBL" id="CP002353">
    <property type="protein sequence ID" value="ADV63502.1"/>
    <property type="molecule type" value="Genomic_DNA"/>
</dbReference>
<feature type="region of interest" description="Disordered" evidence="12">
    <location>
        <begin position="763"/>
        <end position="818"/>
    </location>
</feature>
<evidence type="ECO:0000259" key="13">
    <source>
        <dbReference type="PROSITE" id="PS50046"/>
    </source>
</evidence>
<dbReference type="InterPro" id="IPR013654">
    <property type="entry name" value="PAS_2"/>
</dbReference>
<dbReference type="Gene3D" id="1.10.287.130">
    <property type="match status" value="1"/>
</dbReference>
<feature type="domain" description="Response regulatory" evidence="15">
    <location>
        <begin position="841"/>
        <end position="960"/>
    </location>
</feature>
<evidence type="ECO:0000256" key="2">
    <source>
        <dbReference type="ARBA" id="ARBA00006402"/>
    </source>
</evidence>
<dbReference type="SMART" id="SM00448">
    <property type="entry name" value="REC"/>
    <property type="match status" value="1"/>
</dbReference>
<dbReference type="InterPro" id="IPR013515">
    <property type="entry name" value="Phytochrome_cen-reg"/>
</dbReference>
<dbReference type="EC" id="2.7.13.3" evidence="3"/>
<dbReference type="eggNOG" id="COG0745">
    <property type="taxonomic scope" value="Bacteria"/>
</dbReference>
<dbReference type="InParanoid" id="E8R272"/>
<dbReference type="Gene3D" id="3.30.450.40">
    <property type="match status" value="1"/>
</dbReference>
<dbReference type="RefSeq" id="WP_013565790.1">
    <property type="nucleotide sequence ID" value="NC_014962.1"/>
</dbReference>
<dbReference type="STRING" id="575540.Isop_2937"/>
<name>E8R272_ISOPI</name>
<evidence type="ECO:0000256" key="7">
    <source>
        <dbReference type="ARBA" id="ARBA00022679"/>
    </source>
</evidence>
<dbReference type="CDD" id="cd00082">
    <property type="entry name" value="HisKA"/>
    <property type="match status" value="1"/>
</dbReference>
<evidence type="ECO:0000313" key="17">
    <source>
        <dbReference type="Proteomes" id="UP000008631"/>
    </source>
</evidence>
<dbReference type="SMART" id="SM00388">
    <property type="entry name" value="HisKA"/>
    <property type="match status" value="1"/>
</dbReference>
<keyword evidence="6" id="KW-0716">Sensory transduction</keyword>
<dbReference type="InterPro" id="IPR001294">
    <property type="entry name" value="Phytochrome"/>
</dbReference>
<reference evidence="16 17" key="2">
    <citation type="journal article" date="2011" name="Stand. Genomic Sci.">
        <title>Complete genome sequence of Isosphaera pallida type strain (IS1B).</title>
        <authorList>
            <consortium name="US DOE Joint Genome Institute (JGI-PGF)"/>
            <person name="Goker M."/>
            <person name="Cleland D."/>
            <person name="Saunders E."/>
            <person name="Lapidus A."/>
            <person name="Nolan M."/>
            <person name="Lucas S."/>
            <person name="Hammon N."/>
            <person name="Deshpande S."/>
            <person name="Cheng J.F."/>
            <person name="Tapia R."/>
            <person name="Han C."/>
            <person name="Goodwin L."/>
            <person name="Pitluck S."/>
            <person name="Liolios K."/>
            <person name="Pagani I."/>
            <person name="Ivanova N."/>
            <person name="Mavromatis K."/>
            <person name="Pati A."/>
            <person name="Chen A."/>
            <person name="Palaniappan K."/>
            <person name="Land M."/>
            <person name="Hauser L."/>
            <person name="Chang Y.J."/>
            <person name="Jeffries C.D."/>
            <person name="Detter J.C."/>
            <person name="Beck B."/>
            <person name="Woyke T."/>
            <person name="Bristow J."/>
            <person name="Eisen J.A."/>
            <person name="Markowitz V."/>
            <person name="Hugenholtz P."/>
            <person name="Kyrpides N.C."/>
            <person name="Klenk H.P."/>
        </authorList>
    </citation>
    <scope>NUCLEOTIDE SEQUENCE [LARGE SCALE GENOMIC DNA]</scope>
    <source>
        <strain evidence="17">ATCC 43644 / DSM 9630 / IS1B</strain>
    </source>
</reference>
<dbReference type="InterPro" id="IPR003018">
    <property type="entry name" value="GAF"/>
</dbReference>
<dbReference type="SUPFAM" id="SSF55781">
    <property type="entry name" value="GAF domain-like"/>
    <property type="match status" value="2"/>
</dbReference>
<sequence>MSQTPANRLGVPVGAEEDCEAIPFESPGSVQPHGVLLGLDPETDEILVVSESCELLLGRPVDALRGRLVGEVFGDVEGELLRRVNEEALVQGPRFFRIGLGLERGCEARAHHHDGLFLVEIEPIPESAAEPFDPALKGLLGPFGSSSESDTGWLINLLDESRRVENSGEFLERVTHQVKVFLGYDRVLMFKFADDEHGEVIAEAVSQGMEPFLGLRFPSFDVPKRVREMFLVNPVRYVMDMKAPPSPLVPDRHPRTGRPIDLSRTHLRSISDHCREYRNNMGTRASLVVPVIVGGELWGLLSCHHRTPKRASVGLRIAAAQIGGIVGNALQTLQTRERLQAQNEVQELFESLLSVKGDSLSGEFSESAEKVMKAMRASGVALVVDRSVMTVGQTPSKEQCLDLAQRVGGGESPWLFWTQTLAQEFPDLAATLRPERCAGMLATRLFHDRNDYMMWFRPEQAREVIWAGNPTQGVRTVGNRYALSPRESFEQWRQAVAGTSAAWENRDLSLAETCRTWISQRIASLRADEANRSKSSFLASMSHEIRTPLTLILGYTEMLMDQETEPWKTEALRVVRHNGEYLLALLNDILDLSKIEAGKLETRFEPVDPFDLLRDVVDPFQPRARAKGLRLELTCATPLPRRVVTDPVRVRQVLVNLIGNALKFTDQGSVRVVASAEWEPTTGSARWIEIAVHDTGIGMTPEQMSRLFRPFEQVDPSLTRRHEGTGLGLAISRRLARMLGGNITVESVAGQGSVFRFRFTPEPESDLALPNPANQPQSGEPAAGKPTAGISATVSSNDVSSPPPQPMAATDPPSSSGFQLVARHEQTPPPNRPPARLASRSVLVVEDNPDNQSLLKNLLIREGATVFIASNGREAVEFFLERASADHDIDLILMDMRMPIIDGYDATRKLRSMGLKTPIIALTAQAMPGDLLRCLEVGCNDYISKPFAAASLIHTLVKWLQVQPPNPLRAMPDHHL</sequence>
<dbReference type="Gene3D" id="3.40.50.2300">
    <property type="match status" value="1"/>
</dbReference>
<dbReference type="GO" id="GO:0009584">
    <property type="term" value="P:detection of visible light"/>
    <property type="evidence" value="ECO:0007669"/>
    <property type="project" value="InterPro"/>
</dbReference>
<dbReference type="InterPro" id="IPR003594">
    <property type="entry name" value="HATPase_dom"/>
</dbReference>
<evidence type="ECO:0000256" key="11">
    <source>
        <dbReference type="PROSITE-ProRule" id="PRU00169"/>
    </source>
</evidence>
<dbReference type="CDD" id="cd16922">
    <property type="entry name" value="HATPase_EvgS-ArcB-TorS-like"/>
    <property type="match status" value="1"/>
</dbReference>
<gene>
    <name evidence="16" type="ordered locus">Isop_2937</name>
</gene>
<dbReference type="PROSITE" id="PS50109">
    <property type="entry name" value="HIS_KIN"/>
    <property type="match status" value="1"/>
</dbReference>
<evidence type="ECO:0000256" key="1">
    <source>
        <dbReference type="ARBA" id="ARBA00000085"/>
    </source>
</evidence>
<evidence type="ECO:0000259" key="14">
    <source>
        <dbReference type="PROSITE" id="PS50109"/>
    </source>
</evidence>
<dbReference type="GO" id="GO:0006355">
    <property type="term" value="P:regulation of DNA-templated transcription"/>
    <property type="evidence" value="ECO:0007669"/>
    <property type="project" value="InterPro"/>
</dbReference>
<dbReference type="OrthoDB" id="9766459at2"/>
<keyword evidence="9" id="KW-0157">Chromophore</keyword>
<dbReference type="InterPro" id="IPR035965">
    <property type="entry name" value="PAS-like_dom_sf"/>
</dbReference>
<evidence type="ECO:0000313" key="16">
    <source>
        <dbReference type="EMBL" id="ADV63502.1"/>
    </source>
</evidence>
<evidence type="ECO:0000256" key="6">
    <source>
        <dbReference type="ARBA" id="ARBA00022606"/>
    </source>
</evidence>
<dbReference type="SMART" id="SM00065">
    <property type="entry name" value="GAF"/>
    <property type="match status" value="1"/>
</dbReference>
<dbReference type="InterPro" id="IPR016132">
    <property type="entry name" value="Phyto_chromo_attachment"/>
</dbReference>
<dbReference type="Pfam" id="PF00360">
    <property type="entry name" value="PHY"/>
    <property type="match status" value="1"/>
</dbReference>